<evidence type="ECO:0000313" key="2">
    <source>
        <dbReference type="Proteomes" id="UP000178774"/>
    </source>
</evidence>
<gene>
    <name evidence="1" type="ORF">A2822_01145</name>
</gene>
<proteinExistence type="predicted"/>
<organism evidence="1 2">
    <name type="scientific">Candidatus Staskawiczbacteria bacterium RIFCSPHIGHO2_01_FULL_41_41</name>
    <dbReference type="NCBI Taxonomy" id="1802203"/>
    <lineage>
        <taxon>Bacteria</taxon>
        <taxon>Candidatus Staskawicziibacteriota</taxon>
    </lineage>
</organism>
<dbReference type="Proteomes" id="UP000178774">
    <property type="component" value="Unassembled WGS sequence"/>
</dbReference>
<reference evidence="1 2" key="1">
    <citation type="journal article" date="2016" name="Nat. Commun.">
        <title>Thousands of microbial genomes shed light on interconnected biogeochemical processes in an aquifer system.</title>
        <authorList>
            <person name="Anantharaman K."/>
            <person name="Brown C.T."/>
            <person name="Hug L.A."/>
            <person name="Sharon I."/>
            <person name="Castelle C.J."/>
            <person name="Probst A.J."/>
            <person name="Thomas B.C."/>
            <person name="Singh A."/>
            <person name="Wilkins M.J."/>
            <person name="Karaoz U."/>
            <person name="Brodie E.L."/>
            <person name="Williams K.H."/>
            <person name="Hubbard S.S."/>
            <person name="Banfield J.F."/>
        </authorList>
    </citation>
    <scope>NUCLEOTIDE SEQUENCE [LARGE SCALE GENOMIC DNA]</scope>
</reference>
<sequence length="282" mass="30728">MLFGQADVTDVGDDFRMHGEQAIRVLALNDLLDGFAAPAVGRHDHAGSLLLNAGESLRCDSLEFRQLRFGDDDGRFALAFEASALGARFFFLGPNRLAPGEVVHLVDGDGRIRILPIPALITGLDDVLHIAIQFEKLSTDLAGHFVDPGSVRNSGGVLSRFELNQLAGRHTPETTVAAVRTPAIGIVMPTAGPNFEQVTIPPLHDHVIDGTGEGRQIRNDLLDERKLAHHLIELLAIHVGLLFPTREIKVLLPLSKHRLARGQIDVSYRGKNIFTLYTSIIA</sequence>
<dbReference type="AlphaFoldDB" id="A0A1G2HRU7"/>
<dbReference type="EMBL" id="MHOP01000026">
    <property type="protein sequence ID" value="OGZ65197.1"/>
    <property type="molecule type" value="Genomic_DNA"/>
</dbReference>
<protein>
    <submittedName>
        <fullName evidence="1">Uncharacterized protein</fullName>
    </submittedName>
</protein>
<comment type="caution">
    <text evidence="1">The sequence shown here is derived from an EMBL/GenBank/DDBJ whole genome shotgun (WGS) entry which is preliminary data.</text>
</comment>
<name>A0A1G2HRU7_9BACT</name>
<accession>A0A1G2HRU7</accession>
<evidence type="ECO:0000313" key="1">
    <source>
        <dbReference type="EMBL" id="OGZ65197.1"/>
    </source>
</evidence>